<dbReference type="RefSeq" id="XP_066832612.1">
    <property type="nucleotide sequence ID" value="XM_066976032.1"/>
</dbReference>
<evidence type="ECO:0000256" key="6">
    <source>
        <dbReference type="SAM" id="MobiDB-lite"/>
    </source>
</evidence>
<dbReference type="EMBL" id="OZ022411">
    <property type="protein sequence ID" value="CAK9441806.1"/>
    <property type="molecule type" value="Genomic_DNA"/>
</dbReference>
<dbReference type="InterPro" id="IPR036864">
    <property type="entry name" value="Zn2-C6_fun-type_DNA-bd_sf"/>
</dbReference>
<dbReference type="GeneID" id="92210870"/>
<keyword evidence="9" id="KW-1185">Reference proteome</keyword>
<comment type="subcellular location">
    <subcellularLocation>
        <location evidence="1">Nucleus</location>
    </subcellularLocation>
</comment>
<dbReference type="PROSITE" id="PS00463">
    <property type="entry name" value="ZN2_CY6_FUNGAL_1"/>
    <property type="match status" value="1"/>
</dbReference>
<evidence type="ECO:0000256" key="2">
    <source>
        <dbReference type="ARBA" id="ARBA00023015"/>
    </source>
</evidence>
<gene>
    <name evidence="8" type="ORF">LODBEIA_P56740</name>
</gene>
<proteinExistence type="predicted"/>
<dbReference type="PANTHER" id="PTHR31845:SF6">
    <property type="entry name" value="TRANSCRIPTION FACTOR SEF1-RELATED"/>
    <property type="match status" value="1"/>
</dbReference>
<dbReference type="InterPro" id="IPR051089">
    <property type="entry name" value="prtT"/>
</dbReference>
<dbReference type="Proteomes" id="UP001497383">
    <property type="component" value="Chromosome 7"/>
</dbReference>
<dbReference type="SMART" id="SM00066">
    <property type="entry name" value="GAL4"/>
    <property type="match status" value="1"/>
</dbReference>
<dbReference type="PANTHER" id="PTHR31845">
    <property type="entry name" value="FINGER DOMAIN PROTEIN, PUTATIVE-RELATED"/>
    <property type="match status" value="1"/>
</dbReference>
<keyword evidence="2" id="KW-0805">Transcription regulation</keyword>
<evidence type="ECO:0000259" key="7">
    <source>
        <dbReference type="PROSITE" id="PS50048"/>
    </source>
</evidence>
<dbReference type="PROSITE" id="PS50048">
    <property type="entry name" value="ZN2_CY6_FUNGAL_2"/>
    <property type="match status" value="1"/>
</dbReference>
<organism evidence="8 9">
    <name type="scientific">Lodderomyces beijingensis</name>
    <dbReference type="NCBI Taxonomy" id="1775926"/>
    <lineage>
        <taxon>Eukaryota</taxon>
        <taxon>Fungi</taxon>
        <taxon>Dikarya</taxon>
        <taxon>Ascomycota</taxon>
        <taxon>Saccharomycotina</taxon>
        <taxon>Pichiomycetes</taxon>
        <taxon>Debaryomycetaceae</taxon>
        <taxon>Candida/Lodderomyces clade</taxon>
        <taxon>Lodderomyces</taxon>
    </lineage>
</organism>
<evidence type="ECO:0000256" key="1">
    <source>
        <dbReference type="ARBA" id="ARBA00004123"/>
    </source>
</evidence>
<evidence type="ECO:0000313" key="9">
    <source>
        <dbReference type="Proteomes" id="UP001497383"/>
    </source>
</evidence>
<dbReference type="Gene3D" id="4.10.240.10">
    <property type="entry name" value="Zn(2)-C6 fungal-type DNA-binding domain"/>
    <property type="match status" value="1"/>
</dbReference>
<reference evidence="8 9" key="1">
    <citation type="submission" date="2024-03" db="EMBL/GenBank/DDBJ databases">
        <authorList>
            <person name="Brejova B."/>
        </authorList>
    </citation>
    <scope>NUCLEOTIDE SEQUENCE [LARGE SCALE GENOMIC DNA]</scope>
    <source>
        <strain evidence="8 9">CBS 14171</strain>
    </source>
</reference>
<sequence length="706" mass="81759">MIMSLESKNRLRLLIPRSNSKTDKVLKTCKRCRQHKTKCDAHHTNPYPCSHCVKKNLNCTLEIINKPLGRVRTVDDVEKLASEVEELSHHLSKIIERKTRIIDSLVLRGKQLQIESQVRLAKKNCPEKRRKVVQASTPAVSEIETCISTPESLQLDDEPPQKQKQQSEPILPRKTLQSDYSKFTIASSGTTEPVSLSHKQAQFYFTNYERNFNSSLPIFPDDFFHSTNLVEFARENELTFWCIITTSHLNQYEQAEQYKKLADHTKSLVVEKCWLQTPRSVYIISSLLILTTWPLPNHKTQISDNLCVKYISLMKSLSLQFGLHKLDFINEFSHKTKLNLTQEVNVNKRIRERIYKFININSNYWLINLGLSNNNYNGFTQDYIINKSCNIDIFDTSIPSTDQYINSLLKISMIQSKLNENMNALIGDGFTDDGLTLLPQQITTSRLINFNSFEIVLDDLNRMLATHRDSTTTTTSSSTSTNQQDLEKLIEISIAYSKLQLFVYAMSRSGNISIAEYKIYVAKLLNCCFDIVKIVQSQSDYLKLPIFFKFPIELALLCLLRCFKSPMLTCPQDYQVVKSAFRKLYSMVFQRPNWQFANSKLHKIIEKFTSLSNQFIMRRQLLDAKAEAEAETEEEENSDAGFFLVTKMKNYLVSSLQYELIWLVYENECRPDIEKSLDISAEEWLTFGVRDVQLQRYILSNDSICL</sequence>
<evidence type="ECO:0000256" key="5">
    <source>
        <dbReference type="ARBA" id="ARBA00023242"/>
    </source>
</evidence>
<evidence type="ECO:0000313" key="8">
    <source>
        <dbReference type="EMBL" id="CAK9441806.1"/>
    </source>
</evidence>
<dbReference type="SUPFAM" id="SSF57701">
    <property type="entry name" value="Zn2/Cys6 DNA-binding domain"/>
    <property type="match status" value="1"/>
</dbReference>
<keyword evidence="4" id="KW-0804">Transcription</keyword>
<keyword evidence="5" id="KW-0539">Nucleus</keyword>
<evidence type="ECO:0000256" key="4">
    <source>
        <dbReference type="ARBA" id="ARBA00023163"/>
    </source>
</evidence>
<dbReference type="CDD" id="cd00067">
    <property type="entry name" value="GAL4"/>
    <property type="match status" value="1"/>
</dbReference>
<protein>
    <recommendedName>
        <fullName evidence="7">Zn(2)-C6 fungal-type domain-containing protein</fullName>
    </recommendedName>
</protein>
<dbReference type="InterPro" id="IPR001138">
    <property type="entry name" value="Zn2Cys6_DnaBD"/>
</dbReference>
<name>A0ABP0ZVM8_9ASCO</name>
<feature type="domain" description="Zn(2)-C6 fungal-type" evidence="7">
    <location>
        <begin position="28"/>
        <end position="61"/>
    </location>
</feature>
<evidence type="ECO:0000256" key="3">
    <source>
        <dbReference type="ARBA" id="ARBA00023125"/>
    </source>
</evidence>
<keyword evidence="3" id="KW-0238">DNA-binding</keyword>
<feature type="region of interest" description="Disordered" evidence="6">
    <location>
        <begin position="151"/>
        <end position="171"/>
    </location>
</feature>
<dbReference type="Pfam" id="PF00172">
    <property type="entry name" value="Zn_clus"/>
    <property type="match status" value="1"/>
</dbReference>
<accession>A0ABP0ZVM8</accession>